<dbReference type="GO" id="GO:0005886">
    <property type="term" value="C:plasma membrane"/>
    <property type="evidence" value="ECO:0007669"/>
    <property type="project" value="TreeGrafter"/>
</dbReference>
<evidence type="ECO:0000313" key="9">
    <source>
        <dbReference type="Proteomes" id="UP000177610"/>
    </source>
</evidence>
<evidence type="ECO:0000256" key="6">
    <source>
        <dbReference type="SAM" id="Phobius"/>
    </source>
</evidence>
<accession>A0A1F5N9P9</accession>
<dbReference type="PANTHER" id="PTHR37820:SF1">
    <property type="entry name" value="CELL DIVISION PROTEIN FTSQ"/>
    <property type="match status" value="1"/>
</dbReference>
<evidence type="ECO:0000313" key="8">
    <source>
        <dbReference type="EMBL" id="OGE74170.1"/>
    </source>
</evidence>
<name>A0A1F5N9P9_9BACT</name>
<keyword evidence="1" id="KW-1003">Cell membrane</keyword>
<keyword evidence="2" id="KW-0132">Cell division</keyword>
<evidence type="ECO:0000256" key="1">
    <source>
        <dbReference type="ARBA" id="ARBA00022475"/>
    </source>
</evidence>
<keyword evidence="3 6" id="KW-0812">Transmembrane</keyword>
<evidence type="ECO:0000256" key="4">
    <source>
        <dbReference type="ARBA" id="ARBA00022989"/>
    </source>
</evidence>
<evidence type="ECO:0000256" key="2">
    <source>
        <dbReference type="ARBA" id="ARBA00022618"/>
    </source>
</evidence>
<comment type="caution">
    <text evidence="8">The sequence shown here is derived from an EMBL/GenBank/DDBJ whole genome shotgun (WGS) entry which is preliminary data.</text>
</comment>
<keyword evidence="4 6" id="KW-1133">Transmembrane helix</keyword>
<proteinExistence type="predicted"/>
<evidence type="ECO:0000256" key="5">
    <source>
        <dbReference type="ARBA" id="ARBA00023306"/>
    </source>
</evidence>
<dbReference type="GO" id="GO:0051301">
    <property type="term" value="P:cell division"/>
    <property type="evidence" value="ECO:0007669"/>
    <property type="project" value="UniProtKB-KW"/>
</dbReference>
<evidence type="ECO:0000259" key="7">
    <source>
        <dbReference type="Pfam" id="PF08478"/>
    </source>
</evidence>
<dbReference type="STRING" id="1817821.A2717_01310"/>
<dbReference type="InterPro" id="IPR050487">
    <property type="entry name" value="FtsQ_DivIB"/>
</dbReference>
<dbReference type="EMBL" id="MFEH01000001">
    <property type="protein sequence ID" value="OGE74170.1"/>
    <property type="molecule type" value="Genomic_DNA"/>
</dbReference>
<organism evidence="8 9">
    <name type="scientific">Candidatus Doudnabacteria bacterium RIFCSPHIGHO2_01_FULL_41_86</name>
    <dbReference type="NCBI Taxonomy" id="1817821"/>
    <lineage>
        <taxon>Bacteria</taxon>
        <taxon>Candidatus Doudnaibacteriota</taxon>
    </lineage>
</organism>
<feature type="transmembrane region" description="Helical" evidence="6">
    <location>
        <begin position="47"/>
        <end position="71"/>
    </location>
</feature>
<dbReference type="Proteomes" id="UP000177610">
    <property type="component" value="Unassembled WGS sequence"/>
</dbReference>
<gene>
    <name evidence="8" type="ORF">A2717_01310</name>
</gene>
<dbReference type="PANTHER" id="PTHR37820">
    <property type="entry name" value="CELL DIVISION PROTEIN DIVIB"/>
    <property type="match status" value="1"/>
</dbReference>
<keyword evidence="5" id="KW-0131">Cell cycle</keyword>
<feature type="domain" description="POTRA" evidence="7">
    <location>
        <begin position="71"/>
        <end position="147"/>
    </location>
</feature>
<dbReference type="InterPro" id="IPR013685">
    <property type="entry name" value="POTRA_FtsQ_type"/>
</dbReference>
<protein>
    <recommendedName>
        <fullName evidence="7">POTRA domain-containing protein</fullName>
    </recommendedName>
</protein>
<dbReference type="Pfam" id="PF08478">
    <property type="entry name" value="POTRA_1"/>
    <property type="match status" value="1"/>
</dbReference>
<keyword evidence="6" id="KW-0472">Membrane</keyword>
<sequence>MRIFSGHRKKVEAKKRFGSMEFRNKIKAAGNYKRVYLKNEGKSKFSIIRIICVITLFLLIYFLIISDALLIKEVTVRGNTQVSTAQIDEVLSANANSRLFFIKKNHFLLMSEGRVNKLLTKGIPTIKSITNSDRKWPNKITIEIVEHTPGFVIESNGNYFLIDDEGVIVEEVQDPKSFLVVHDQLTESFARGDRLPNQKLVPFIMTMNKSWNSKITTPIDTIKFPGKSSTEVQFITTTGWAVLFDTGRSVAVQLSDLSVILSKQIRASELPNLAYIDLRLNKWAYYCFKQSPCEQQPIPTEAGASTTNE</sequence>
<evidence type="ECO:0000256" key="3">
    <source>
        <dbReference type="ARBA" id="ARBA00022692"/>
    </source>
</evidence>
<reference evidence="8 9" key="1">
    <citation type="journal article" date="2016" name="Nat. Commun.">
        <title>Thousands of microbial genomes shed light on interconnected biogeochemical processes in an aquifer system.</title>
        <authorList>
            <person name="Anantharaman K."/>
            <person name="Brown C.T."/>
            <person name="Hug L.A."/>
            <person name="Sharon I."/>
            <person name="Castelle C.J."/>
            <person name="Probst A.J."/>
            <person name="Thomas B.C."/>
            <person name="Singh A."/>
            <person name="Wilkins M.J."/>
            <person name="Karaoz U."/>
            <person name="Brodie E.L."/>
            <person name="Williams K.H."/>
            <person name="Hubbard S.S."/>
            <person name="Banfield J.F."/>
        </authorList>
    </citation>
    <scope>NUCLEOTIDE SEQUENCE [LARGE SCALE GENOMIC DNA]</scope>
</reference>
<dbReference type="AlphaFoldDB" id="A0A1F5N9P9"/>